<feature type="domain" description="Xylose isomerase-like TIM barrel" evidence="1">
    <location>
        <begin position="76"/>
        <end position="295"/>
    </location>
</feature>
<accession>A0A7V9AAM4</accession>
<comment type="caution">
    <text evidence="2">The sequence shown here is derived from an EMBL/GenBank/DDBJ whole genome shotgun (WGS) entry which is preliminary data.</text>
</comment>
<protein>
    <submittedName>
        <fullName evidence="2">Sugar phosphate isomerase/epimerase</fullName>
    </submittedName>
</protein>
<dbReference type="Gene3D" id="3.20.20.150">
    <property type="entry name" value="Divalent-metal-dependent TIM barrel enzymes"/>
    <property type="match status" value="1"/>
</dbReference>
<sequence length="308" mass="33781">MLTVGTGALARSSNSLVVPAPASAGIGQTNAGRIPEAIDPVPRPGNKPLLKLSLAAYSYRQYLDLKKPSLTLFDFIDIAAWGPLEAVELTSYYFAETSDAYLKKLKDRCRQHGLAISGVPVGNNFCRRDPERLKSEIDTVKAWLERAAKLEAETVRIFAGSLERGDTLEDAQRRVVAAIEECCAHAEKVGVKVALENHGGITATPELLLTLVKQVRSKAFGVNVDTGNFHTADPYADIAKIVPYGIVAQVKTEIIRADKKREEADLPRIIRILKEANFQGYVALEYEAAEEPKVAVPRYLKQLRQLVG</sequence>
<dbReference type="EMBL" id="JACEFB010000001">
    <property type="protein sequence ID" value="MBA2225153.1"/>
    <property type="molecule type" value="Genomic_DNA"/>
</dbReference>
<keyword evidence="3" id="KW-1185">Reference proteome</keyword>
<dbReference type="InterPro" id="IPR013022">
    <property type="entry name" value="Xyl_isomerase-like_TIM-brl"/>
</dbReference>
<gene>
    <name evidence="2" type="ORF">H0921_03140</name>
</gene>
<name>A0A7V9AAM4_9BACT</name>
<dbReference type="PANTHER" id="PTHR12110:SF53">
    <property type="entry name" value="BLR5974 PROTEIN"/>
    <property type="match status" value="1"/>
</dbReference>
<dbReference type="PANTHER" id="PTHR12110">
    <property type="entry name" value="HYDROXYPYRUVATE ISOMERASE"/>
    <property type="match status" value="1"/>
</dbReference>
<organism evidence="2 3">
    <name type="scientific">Thermogemmata fonticola</name>
    <dbReference type="NCBI Taxonomy" id="2755323"/>
    <lineage>
        <taxon>Bacteria</taxon>
        <taxon>Pseudomonadati</taxon>
        <taxon>Planctomycetota</taxon>
        <taxon>Planctomycetia</taxon>
        <taxon>Gemmatales</taxon>
        <taxon>Gemmataceae</taxon>
        <taxon>Thermogemmata</taxon>
    </lineage>
</organism>
<dbReference type="Proteomes" id="UP000542342">
    <property type="component" value="Unassembled WGS sequence"/>
</dbReference>
<dbReference type="InterPro" id="IPR036237">
    <property type="entry name" value="Xyl_isomerase-like_sf"/>
</dbReference>
<dbReference type="Pfam" id="PF01261">
    <property type="entry name" value="AP_endonuc_2"/>
    <property type="match status" value="1"/>
</dbReference>
<dbReference type="AlphaFoldDB" id="A0A7V9AAM4"/>
<keyword evidence="2" id="KW-0413">Isomerase</keyword>
<evidence type="ECO:0000259" key="1">
    <source>
        <dbReference type="Pfam" id="PF01261"/>
    </source>
</evidence>
<dbReference type="SUPFAM" id="SSF51658">
    <property type="entry name" value="Xylose isomerase-like"/>
    <property type="match status" value="1"/>
</dbReference>
<dbReference type="InterPro" id="IPR050312">
    <property type="entry name" value="IolE/XylAMocC-like"/>
</dbReference>
<reference evidence="2 3" key="1">
    <citation type="submission" date="2020-07" db="EMBL/GenBank/DDBJ databases">
        <title>Thermogemmata thermophila gen. nov., sp. nov., a novel moderate thermophilic planctomycete from a Kamchatka hot spring.</title>
        <authorList>
            <person name="Elcheninov A.G."/>
            <person name="Podosokorskaya O.A."/>
            <person name="Kovaleva O.L."/>
            <person name="Novikov A."/>
            <person name="Bonch-Osmolovskaya E.A."/>
            <person name="Toshchakov S.V."/>
            <person name="Kublanov I.V."/>
        </authorList>
    </citation>
    <scope>NUCLEOTIDE SEQUENCE [LARGE SCALE GENOMIC DNA]</scope>
    <source>
        <strain evidence="2 3">2918</strain>
    </source>
</reference>
<evidence type="ECO:0000313" key="2">
    <source>
        <dbReference type="EMBL" id="MBA2225153.1"/>
    </source>
</evidence>
<dbReference type="GO" id="GO:0016853">
    <property type="term" value="F:isomerase activity"/>
    <property type="evidence" value="ECO:0007669"/>
    <property type="project" value="UniProtKB-KW"/>
</dbReference>
<evidence type="ECO:0000313" key="3">
    <source>
        <dbReference type="Proteomes" id="UP000542342"/>
    </source>
</evidence>
<proteinExistence type="predicted"/>